<evidence type="ECO:0000256" key="1">
    <source>
        <dbReference type="SAM" id="Phobius"/>
    </source>
</evidence>
<dbReference type="Proteomes" id="UP000203826">
    <property type="component" value="Segment"/>
</dbReference>
<protein>
    <recommendedName>
        <fullName evidence="4">SMODS and SLOG-associating 2TM effector domain-containing protein</fullName>
    </recommendedName>
</protein>
<keyword evidence="1" id="KW-0812">Transmembrane</keyword>
<dbReference type="NCBIfam" id="NF033632">
    <property type="entry name" value="SLATT_4"/>
    <property type="match status" value="1"/>
</dbReference>
<evidence type="ECO:0000313" key="2">
    <source>
        <dbReference type="EMBL" id="ALH23066.1"/>
    </source>
</evidence>
<dbReference type="OrthoDB" id="6737at10239"/>
<gene>
    <name evidence="2" type="ORF">ceV_160</name>
</gene>
<keyword evidence="1" id="KW-0472">Membrane</keyword>
<dbReference type="EMBL" id="KT820662">
    <property type="protein sequence ID" value="ALH23066.1"/>
    <property type="molecule type" value="Genomic_DNA"/>
</dbReference>
<feature type="transmembrane region" description="Helical" evidence="1">
    <location>
        <begin position="87"/>
        <end position="108"/>
    </location>
</feature>
<accession>A0A0N9R3H4</accession>
<reference evidence="2 3" key="1">
    <citation type="journal article" date="2015" name="Genome Announc.">
        <title>The 474-Kilobase-Pair Complete Genome Sequence of CeV-01B, a Virus Infecting Haptolina (Chrysochromulina) ericina (Prymnesiophyceae).</title>
        <authorList>
            <person name="Gallot-Lavallee L."/>
            <person name="Pagarete A."/>
            <person name="Legendre M."/>
            <person name="Santini S."/>
            <person name="Sandaa R.A."/>
            <person name="Himmelbauer H."/>
            <person name="Ogata H."/>
            <person name="Bratbak G."/>
            <person name="Claverie J.M."/>
        </authorList>
    </citation>
    <scope>NUCLEOTIDE SEQUENCE [LARGE SCALE GENOMIC DNA]</scope>
    <source>
        <strain evidence="2">CeV-01B</strain>
    </source>
</reference>
<keyword evidence="3" id="KW-1185">Reference proteome</keyword>
<proteinExistence type="predicted"/>
<name>A0A0N9R3H4_9VIRU</name>
<evidence type="ECO:0000313" key="3">
    <source>
        <dbReference type="Proteomes" id="UP000203826"/>
    </source>
</evidence>
<feature type="transmembrane region" description="Helical" evidence="1">
    <location>
        <begin position="56"/>
        <end position="75"/>
    </location>
</feature>
<keyword evidence="1" id="KW-1133">Transmembrane helix</keyword>
<evidence type="ECO:0008006" key="4">
    <source>
        <dbReference type="Google" id="ProtNLM"/>
    </source>
</evidence>
<organism evidence="2 3">
    <name type="scientific">Chrysochromulina ericina virus CeV-01B</name>
    <dbReference type="NCBI Taxonomy" id="3070830"/>
    <lineage>
        <taxon>Viruses</taxon>
        <taxon>Varidnaviria</taxon>
        <taxon>Bamfordvirae</taxon>
        <taxon>Nucleocytoviricota</taxon>
        <taxon>Megaviricetes</taxon>
        <taxon>Imitervirales</taxon>
        <taxon>Mesomimiviridae</taxon>
        <taxon>Tethysvirus</taxon>
        <taxon>Tethysvirus raunefjordenense</taxon>
    </lineage>
</organism>
<sequence length="283" mass="33788">MEDNNLNDIESPPAIINPNTEWTSYYDDIFIDWCDKAMSYRYLHTTCYRHYYRRHVLFTIPVIFISTSTGVANFAQDRIDQSNQFYYTMAVGAFNIIAGFITTVAQFLKVNELSEGHRISAISWDKLYRNIRVELAKNPRERENIILYLKKTKEQYDLLIETSPEIRVDAIKQFNRTFKHSEFFRPEICNSLISVRETIYKHDYNKDEDLKTVQSIKERRNSVINTLEIDKFVKNYTEENKREPSIEEIYDNLEDQVNKKYIDLFVQRLKKKIDNDNLKNKLP</sequence>
<dbReference type="KEGG" id="vg:26049027"/>